<comment type="caution">
    <text evidence="9">The sequence shown here is derived from an EMBL/GenBank/DDBJ whole genome shotgun (WGS) entry which is preliminary data.</text>
</comment>
<keyword evidence="10" id="KW-1185">Reference proteome</keyword>
<evidence type="ECO:0000256" key="1">
    <source>
        <dbReference type="ARBA" id="ARBA00007274"/>
    </source>
</evidence>
<evidence type="ECO:0000259" key="8">
    <source>
        <dbReference type="SMART" id="SM01266"/>
    </source>
</evidence>
<proteinExistence type="inferred from homology"/>
<dbReference type="FunFam" id="2.160.10.10:FF:000025">
    <property type="entry name" value="Hexapeptide-repeat containing-acetyltransferase"/>
    <property type="match status" value="1"/>
</dbReference>
<dbReference type="RefSeq" id="WP_086958867.1">
    <property type="nucleotide sequence ID" value="NZ_AP018681.1"/>
</dbReference>
<dbReference type="GO" id="GO:0008374">
    <property type="term" value="F:O-acyltransferase activity"/>
    <property type="evidence" value="ECO:0007669"/>
    <property type="project" value="TreeGrafter"/>
</dbReference>
<keyword evidence="2" id="KW-0536">Nodulation</keyword>
<evidence type="ECO:0000313" key="9">
    <source>
        <dbReference type="EMBL" id="RCS70406.1"/>
    </source>
</evidence>
<evidence type="ECO:0000256" key="5">
    <source>
        <dbReference type="ARBA" id="ARBA00055587"/>
    </source>
</evidence>
<dbReference type="AlphaFoldDB" id="A0A368LIE9"/>
<dbReference type="GO" id="GO:0005829">
    <property type="term" value="C:cytosol"/>
    <property type="evidence" value="ECO:0007669"/>
    <property type="project" value="TreeGrafter"/>
</dbReference>
<reference evidence="9 10" key="1">
    <citation type="journal article" date="2017" name="Elife">
        <title>Extensive horizontal gene transfer in cheese-associated bacteria.</title>
        <authorList>
            <person name="Bonham K.S."/>
            <person name="Wolfe B.E."/>
            <person name="Dutton R.J."/>
        </authorList>
    </citation>
    <scope>NUCLEOTIDE SEQUENCE [LARGE SCALE GENOMIC DNA]</scope>
    <source>
        <strain evidence="9 10">JB196</strain>
    </source>
</reference>
<dbReference type="SMART" id="SM01266">
    <property type="entry name" value="Mac"/>
    <property type="match status" value="1"/>
</dbReference>
<dbReference type="PANTHER" id="PTHR23416">
    <property type="entry name" value="SIALIC ACID SYNTHASE-RELATED"/>
    <property type="match status" value="1"/>
</dbReference>
<name>A0A368LIE9_9VIBR</name>
<dbReference type="Pfam" id="PF00132">
    <property type="entry name" value="Hexapep"/>
    <property type="match status" value="1"/>
</dbReference>
<dbReference type="InterPro" id="IPR001451">
    <property type="entry name" value="Hexapep"/>
</dbReference>
<dbReference type="OrthoDB" id="9815592at2"/>
<evidence type="ECO:0000256" key="3">
    <source>
        <dbReference type="ARBA" id="ARBA00022679"/>
    </source>
</evidence>
<dbReference type="Pfam" id="PF14602">
    <property type="entry name" value="Hexapep_2"/>
    <property type="match status" value="1"/>
</dbReference>
<accession>A0A368LIE9</accession>
<gene>
    <name evidence="9" type="ORF">CIK83_13295</name>
</gene>
<dbReference type="EMBL" id="QPGL01000002">
    <property type="protein sequence ID" value="RCS70406.1"/>
    <property type="molecule type" value="Genomic_DNA"/>
</dbReference>
<dbReference type="GeneID" id="303189896"/>
<keyword evidence="3 9" id="KW-0808">Transferase</keyword>
<dbReference type="GO" id="GO:0016407">
    <property type="term" value="F:acetyltransferase activity"/>
    <property type="evidence" value="ECO:0007669"/>
    <property type="project" value="InterPro"/>
</dbReference>
<dbReference type="CDD" id="cd03357">
    <property type="entry name" value="LbH_MAT_GAT"/>
    <property type="match status" value="1"/>
</dbReference>
<dbReference type="Gene3D" id="2.160.10.10">
    <property type="entry name" value="Hexapeptide repeat proteins"/>
    <property type="match status" value="1"/>
</dbReference>
<dbReference type="InterPro" id="IPR024688">
    <property type="entry name" value="Mac_dom"/>
</dbReference>
<evidence type="ECO:0000256" key="6">
    <source>
        <dbReference type="ARBA" id="ARBA00067695"/>
    </source>
</evidence>
<dbReference type="InterPro" id="IPR011004">
    <property type="entry name" value="Trimer_LpxA-like_sf"/>
</dbReference>
<dbReference type="InterPro" id="IPR051159">
    <property type="entry name" value="Hexapeptide_acetyltransf"/>
</dbReference>
<dbReference type="Proteomes" id="UP000252479">
    <property type="component" value="Unassembled WGS sequence"/>
</dbReference>
<feature type="region of interest" description="Disordered" evidence="7">
    <location>
        <begin position="1"/>
        <end position="24"/>
    </location>
</feature>
<keyword evidence="4" id="KW-0012">Acyltransferase</keyword>
<dbReference type="Pfam" id="PF12464">
    <property type="entry name" value="Mac"/>
    <property type="match status" value="1"/>
</dbReference>
<comment type="similarity">
    <text evidence="1">Belongs to the transferase hexapeptide repeat family.</text>
</comment>
<dbReference type="PANTHER" id="PTHR23416:SF23">
    <property type="entry name" value="ACETYLTRANSFERASE C18B11.09C-RELATED"/>
    <property type="match status" value="1"/>
</dbReference>
<comment type="function">
    <text evidence="5">Acetyltransferase implicated in the O-acetylation of Nod factors.</text>
</comment>
<organism evidence="9 10">
    <name type="scientific">Vibrio casei</name>
    <dbReference type="NCBI Taxonomy" id="673372"/>
    <lineage>
        <taxon>Bacteria</taxon>
        <taxon>Pseudomonadati</taxon>
        <taxon>Pseudomonadota</taxon>
        <taxon>Gammaproteobacteria</taxon>
        <taxon>Vibrionales</taxon>
        <taxon>Vibrionaceae</taxon>
        <taxon>Vibrio</taxon>
    </lineage>
</organism>
<evidence type="ECO:0000256" key="2">
    <source>
        <dbReference type="ARBA" id="ARBA00022458"/>
    </source>
</evidence>
<dbReference type="SUPFAM" id="SSF51161">
    <property type="entry name" value="Trimeric LpxA-like enzymes"/>
    <property type="match status" value="1"/>
</dbReference>
<feature type="domain" description="Maltose/galactoside acetyltransferase" evidence="8">
    <location>
        <begin position="7"/>
        <end position="61"/>
    </location>
</feature>
<evidence type="ECO:0000313" key="10">
    <source>
        <dbReference type="Proteomes" id="UP000252479"/>
    </source>
</evidence>
<evidence type="ECO:0000256" key="7">
    <source>
        <dbReference type="SAM" id="MobiDB-lite"/>
    </source>
</evidence>
<protein>
    <recommendedName>
        <fullName evidence="6">Nodulation protein L</fullName>
    </recommendedName>
</protein>
<sequence length="188" mass="20350">MPIKSEKQKMLSGELFNPSDSQLSDERNRTKKLCFQLNQTCPTKIELRRAIIQEIMQSESGGYIESPFNCDYGYNIKAGKNLYINHGCTILDGNQINIGDNCLIAPGVVIATVNHPHDPTIRATWLEYALPINIGNDVWIGANATICPGVTIGSNCIVAAGSLVNNDLPANTVCGGVPAKVLKNNPPQ</sequence>
<evidence type="ECO:0000256" key="4">
    <source>
        <dbReference type="ARBA" id="ARBA00023315"/>
    </source>
</evidence>